<dbReference type="OrthoDB" id="9882338at2"/>
<keyword evidence="2" id="KW-1185">Reference proteome</keyword>
<evidence type="ECO:0000313" key="1">
    <source>
        <dbReference type="EMBL" id="SFB90349.1"/>
    </source>
</evidence>
<name>A0A1I1ET82_9LACT</name>
<dbReference type="EMBL" id="FOLT01000001">
    <property type="protein sequence ID" value="SFB90349.1"/>
    <property type="molecule type" value="Genomic_DNA"/>
</dbReference>
<accession>A0A1I1ET82</accession>
<sequence>MNKQDELMALAISKLNKILQGEKVERVQIDAEDNMAYDGTYSFDVHVVYKPLPFEYEKADEEATKK</sequence>
<dbReference type="Proteomes" id="UP000199612">
    <property type="component" value="Unassembled WGS sequence"/>
</dbReference>
<dbReference type="RefSeq" id="WP_091528140.1">
    <property type="nucleotide sequence ID" value="NZ_FOLT01000001.1"/>
</dbReference>
<organism evidence="1 2">
    <name type="scientific">Alkalibacterium subtropicum</name>
    <dbReference type="NCBI Taxonomy" id="753702"/>
    <lineage>
        <taxon>Bacteria</taxon>
        <taxon>Bacillati</taxon>
        <taxon>Bacillota</taxon>
        <taxon>Bacilli</taxon>
        <taxon>Lactobacillales</taxon>
        <taxon>Carnobacteriaceae</taxon>
        <taxon>Alkalibacterium</taxon>
    </lineage>
</organism>
<dbReference type="AlphaFoldDB" id="A0A1I1ET82"/>
<evidence type="ECO:0000313" key="2">
    <source>
        <dbReference type="Proteomes" id="UP000199612"/>
    </source>
</evidence>
<protein>
    <submittedName>
        <fullName evidence="1">Uncharacterized protein</fullName>
    </submittedName>
</protein>
<proteinExistence type="predicted"/>
<reference evidence="2" key="1">
    <citation type="submission" date="2016-10" db="EMBL/GenBank/DDBJ databases">
        <authorList>
            <person name="Varghese N."/>
            <person name="Submissions S."/>
        </authorList>
    </citation>
    <scope>NUCLEOTIDE SEQUENCE [LARGE SCALE GENOMIC DNA]</scope>
    <source>
        <strain evidence="2">DSM 23664</strain>
    </source>
</reference>
<dbReference type="STRING" id="753702.SAMN04488102_101345"/>
<gene>
    <name evidence="1" type="ORF">SAMN04488102_101345</name>
</gene>